<dbReference type="InterPro" id="IPR016036">
    <property type="entry name" value="Malonyl_transacylase_ACP-bd"/>
</dbReference>
<dbReference type="GO" id="GO:0004312">
    <property type="term" value="F:fatty acid synthase activity"/>
    <property type="evidence" value="ECO:0007669"/>
    <property type="project" value="TreeGrafter"/>
</dbReference>
<dbReference type="SUPFAM" id="SSF53474">
    <property type="entry name" value="alpha/beta-Hydrolases"/>
    <property type="match status" value="1"/>
</dbReference>
<evidence type="ECO:0000256" key="1">
    <source>
        <dbReference type="ARBA" id="ARBA00005179"/>
    </source>
</evidence>
<feature type="region of interest" description="N-terminal hotdog fold" evidence="6">
    <location>
        <begin position="1315"/>
        <end position="1443"/>
    </location>
</feature>
<evidence type="ECO:0000259" key="9">
    <source>
        <dbReference type="PROSITE" id="PS52004"/>
    </source>
</evidence>
<dbReference type="SUPFAM" id="SSF53901">
    <property type="entry name" value="Thiolase-like"/>
    <property type="match status" value="1"/>
</dbReference>
<dbReference type="InterPro" id="IPR030918">
    <property type="entry name" value="PT_fungal_PKS"/>
</dbReference>
<dbReference type="CDD" id="cd00833">
    <property type="entry name" value="PKS"/>
    <property type="match status" value="1"/>
</dbReference>
<dbReference type="GO" id="GO:0004315">
    <property type="term" value="F:3-oxoacyl-[acyl-carrier-protein] synthase activity"/>
    <property type="evidence" value="ECO:0007669"/>
    <property type="project" value="InterPro"/>
</dbReference>
<proteinExistence type="predicted"/>
<gene>
    <name evidence="11" type="primary">pks4</name>
    <name evidence="11" type="ORF">SERLADRAFT_411735</name>
</gene>
<evidence type="ECO:0000259" key="8">
    <source>
        <dbReference type="PROSITE" id="PS50075"/>
    </source>
</evidence>
<dbReference type="Pfam" id="PF16073">
    <property type="entry name" value="SAT"/>
    <property type="match status" value="1"/>
</dbReference>
<dbReference type="Pfam" id="PF22621">
    <property type="entry name" value="CurL-like_PKS_C"/>
    <property type="match status" value="1"/>
</dbReference>
<dbReference type="InterPro" id="IPR049552">
    <property type="entry name" value="PKS_DH_N"/>
</dbReference>
<dbReference type="SMART" id="SM00827">
    <property type="entry name" value="PKS_AT"/>
    <property type="match status" value="1"/>
</dbReference>
<feature type="compositionally biased region" description="Low complexity" evidence="7">
    <location>
        <begin position="1661"/>
        <end position="1675"/>
    </location>
</feature>
<dbReference type="Pfam" id="PF00109">
    <property type="entry name" value="ketoacyl-synt"/>
    <property type="match status" value="1"/>
</dbReference>
<dbReference type="EMBL" id="GL945444">
    <property type="protein sequence ID" value="EGO19213.1"/>
    <property type="molecule type" value="Genomic_DNA"/>
</dbReference>
<feature type="region of interest" description="C-terminal hotdog fold" evidence="6">
    <location>
        <begin position="1471"/>
        <end position="1621"/>
    </location>
</feature>
<feature type="active site" description="Proton acceptor; for dehydratase activity" evidence="6">
    <location>
        <position position="1345"/>
    </location>
</feature>
<dbReference type="SMART" id="SM00825">
    <property type="entry name" value="PKS_KS"/>
    <property type="match status" value="1"/>
</dbReference>
<keyword evidence="3" id="KW-0597">Phosphoprotein</keyword>
<dbReference type="Gene3D" id="3.10.129.110">
    <property type="entry name" value="Polyketide synthase dehydratase"/>
    <property type="match status" value="1"/>
</dbReference>
<dbReference type="InterPro" id="IPR016039">
    <property type="entry name" value="Thiolase-like"/>
</dbReference>
<dbReference type="InterPro" id="IPR049900">
    <property type="entry name" value="PKS_mFAS_DH"/>
</dbReference>
<dbReference type="InterPro" id="IPR050091">
    <property type="entry name" value="PKS_NRPS_Biosynth_Enz"/>
</dbReference>
<dbReference type="SUPFAM" id="SSF47336">
    <property type="entry name" value="ACP-like"/>
    <property type="match status" value="1"/>
</dbReference>
<dbReference type="Proteomes" id="UP000008064">
    <property type="component" value="Unassembled WGS sequence"/>
</dbReference>
<dbReference type="Gene3D" id="3.30.70.3290">
    <property type="match status" value="1"/>
</dbReference>
<dbReference type="SUPFAM" id="SSF55048">
    <property type="entry name" value="Probable ACP-binding domain of malonyl-CoA ACP transacylase"/>
    <property type="match status" value="1"/>
</dbReference>
<dbReference type="RefSeq" id="XP_007323934.1">
    <property type="nucleotide sequence ID" value="XM_007323872.1"/>
</dbReference>
<evidence type="ECO:0000256" key="4">
    <source>
        <dbReference type="ARBA" id="ARBA00022679"/>
    </source>
</evidence>
<dbReference type="InterPro" id="IPR014030">
    <property type="entry name" value="Ketoacyl_synth_N"/>
</dbReference>
<dbReference type="InterPro" id="IPR014043">
    <property type="entry name" value="Acyl_transferase_dom"/>
</dbReference>
<dbReference type="InterPro" id="IPR001227">
    <property type="entry name" value="Ac_transferase_dom_sf"/>
</dbReference>
<dbReference type="Pfam" id="PF00975">
    <property type="entry name" value="Thioesterase"/>
    <property type="match status" value="1"/>
</dbReference>
<dbReference type="InterPro" id="IPR009081">
    <property type="entry name" value="PP-bd_ACP"/>
</dbReference>
<evidence type="ECO:0000256" key="7">
    <source>
        <dbReference type="SAM" id="MobiDB-lite"/>
    </source>
</evidence>
<feature type="domain" description="Ketosynthase family 3 (KS3)" evidence="9">
    <location>
        <begin position="401"/>
        <end position="829"/>
    </location>
</feature>
<dbReference type="PANTHER" id="PTHR43775:SF21">
    <property type="entry name" value="NON-REDUCING POLYKETIDE SYNTHASE AUSA-RELATED"/>
    <property type="match status" value="1"/>
</dbReference>
<dbReference type="InterPro" id="IPR014031">
    <property type="entry name" value="Ketoacyl_synth_C"/>
</dbReference>
<dbReference type="Gene3D" id="3.40.47.10">
    <property type="match status" value="1"/>
</dbReference>
<accession>F8PC13</accession>
<dbReference type="Pfam" id="PF00698">
    <property type="entry name" value="Acyl_transf_1"/>
    <property type="match status" value="1"/>
</dbReference>
<feature type="active site" description="Proton donor; for dehydratase activity" evidence="6">
    <location>
        <position position="1532"/>
    </location>
</feature>
<dbReference type="InterPro" id="IPR016035">
    <property type="entry name" value="Acyl_Trfase/lysoPLipase"/>
</dbReference>
<organism>
    <name type="scientific">Serpula lacrymans var. lacrymans (strain S7.9)</name>
    <name type="common">Dry rot fungus</name>
    <dbReference type="NCBI Taxonomy" id="578457"/>
    <lineage>
        <taxon>Eukaryota</taxon>
        <taxon>Fungi</taxon>
        <taxon>Dikarya</taxon>
        <taxon>Basidiomycota</taxon>
        <taxon>Agaricomycotina</taxon>
        <taxon>Agaricomycetes</taxon>
        <taxon>Agaricomycetidae</taxon>
        <taxon>Boletales</taxon>
        <taxon>Coniophorineae</taxon>
        <taxon>Serpulaceae</taxon>
        <taxon>Serpula</taxon>
    </lineage>
</organism>
<comment type="pathway">
    <text evidence="1">Secondary metabolite biosynthesis.</text>
</comment>
<dbReference type="NCBIfam" id="TIGR04532">
    <property type="entry name" value="PT_fungal_PKS"/>
    <property type="match status" value="1"/>
</dbReference>
<dbReference type="InterPro" id="IPR018201">
    <property type="entry name" value="Ketoacyl_synth_AS"/>
</dbReference>
<dbReference type="PROSITE" id="PS50075">
    <property type="entry name" value="CARRIER"/>
    <property type="match status" value="1"/>
</dbReference>
<dbReference type="InterPro" id="IPR049551">
    <property type="entry name" value="PKS_DH_C"/>
</dbReference>
<dbReference type="Pfam" id="PF00550">
    <property type="entry name" value="PP-binding"/>
    <property type="match status" value="1"/>
</dbReference>
<evidence type="ECO:0000256" key="2">
    <source>
        <dbReference type="ARBA" id="ARBA00022450"/>
    </source>
</evidence>
<dbReference type="PROSITE" id="PS52019">
    <property type="entry name" value="PKS_MFAS_DH"/>
    <property type="match status" value="1"/>
</dbReference>
<dbReference type="Gene3D" id="3.40.366.10">
    <property type="entry name" value="Malonyl-Coenzyme A Acyl Carrier Protein, domain 2"/>
    <property type="match status" value="3"/>
</dbReference>
<keyword evidence="4" id="KW-0808">Transferase</keyword>
<dbReference type="Gene3D" id="3.40.50.1820">
    <property type="entry name" value="alpha/beta hydrolase"/>
    <property type="match status" value="1"/>
</dbReference>
<evidence type="ECO:0000256" key="6">
    <source>
        <dbReference type="PROSITE-ProRule" id="PRU01363"/>
    </source>
</evidence>
<dbReference type="GO" id="GO:0006633">
    <property type="term" value="P:fatty acid biosynthetic process"/>
    <property type="evidence" value="ECO:0007669"/>
    <property type="project" value="InterPro"/>
</dbReference>
<feature type="region of interest" description="Disordered" evidence="7">
    <location>
        <begin position="1632"/>
        <end position="1675"/>
    </location>
</feature>
<evidence type="ECO:0000256" key="3">
    <source>
        <dbReference type="ARBA" id="ARBA00022553"/>
    </source>
</evidence>
<dbReference type="PROSITE" id="PS52004">
    <property type="entry name" value="KS3_2"/>
    <property type="match status" value="1"/>
</dbReference>
<name>F8PC13_SERL9</name>
<dbReference type="GO" id="GO:0044550">
    <property type="term" value="P:secondary metabolite biosynthetic process"/>
    <property type="evidence" value="ECO:0007669"/>
    <property type="project" value="TreeGrafter"/>
</dbReference>
<dbReference type="Pfam" id="PF21089">
    <property type="entry name" value="PKS_DH_N"/>
    <property type="match status" value="1"/>
</dbReference>
<reference evidence="11" key="1">
    <citation type="submission" date="2011-04" db="EMBL/GenBank/DDBJ databases">
        <title>Evolution of plant cell wall degrading machinery underlies the functional diversity of forest fungi.</title>
        <authorList>
            <consortium name="US DOE Joint Genome Institute (JGI-PGF)"/>
            <person name="Eastwood D.C."/>
            <person name="Floudas D."/>
            <person name="Binder M."/>
            <person name="Majcherczyk A."/>
            <person name="Schneider P."/>
            <person name="Aerts A."/>
            <person name="Asiegbu F.O."/>
            <person name="Baker S.E."/>
            <person name="Barry K."/>
            <person name="Bendiksby M."/>
            <person name="Blumentritt M."/>
            <person name="Coutinho P.M."/>
            <person name="Cullen D."/>
            <person name="Cullen D."/>
            <person name="Gathman A."/>
            <person name="Goodell B."/>
            <person name="Henrissat B."/>
            <person name="Ihrmark K."/>
            <person name="Kauserud H."/>
            <person name="Kohler A."/>
            <person name="LaButti K."/>
            <person name="Lapidus A."/>
            <person name="Lavin J.L."/>
            <person name="Lee Y.-H."/>
            <person name="Lindquist E."/>
            <person name="Lilly W."/>
            <person name="Lucas S."/>
            <person name="Morin E."/>
            <person name="Murat C."/>
            <person name="Oguiza J.A."/>
            <person name="Park J."/>
            <person name="Pisabarro A.G."/>
            <person name="Riley R."/>
            <person name="Rosling A."/>
            <person name="Salamov A."/>
            <person name="Schmidt O."/>
            <person name="Schmutz J."/>
            <person name="Skrede I."/>
            <person name="Stenlid J."/>
            <person name="Wiebenga A."/>
            <person name="Xie X."/>
            <person name="Kues U."/>
            <person name="Hibbett D.S."/>
            <person name="Hoffmeister D."/>
            <person name="Hogberg N."/>
            <person name="Martin F."/>
            <person name="Grigoriev I.V."/>
            <person name="Watkinson S.C."/>
        </authorList>
    </citation>
    <scope>NUCLEOTIDE SEQUENCE</scope>
    <source>
        <strain evidence="11">S7.9</strain>
    </source>
</reference>
<dbReference type="HOGENOM" id="CLU_000022_6_4_1"/>
<dbReference type="Pfam" id="PF02801">
    <property type="entry name" value="Ketoacyl-synt_C"/>
    <property type="match status" value="1"/>
</dbReference>
<dbReference type="PROSITE" id="PS00606">
    <property type="entry name" value="KS3_1"/>
    <property type="match status" value="1"/>
</dbReference>
<dbReference type="InterPro" id="IPR001031">
    <property type="entry name" value="Thioesterase"/>
</dbReference>
<evidence type="ECO:0000256" key="5">
    <source>
        <dbReference type="ARBA" id="ARBA00023026"/>
    </source>
</evidence>
<dbReference type="OrthoDB" id="329835at2759"/>
<dbReference type="KEGG" id="sla:SERLADRAFT_411735"/>
<keyword evidence="5" id="KW-0843">Virulence</keyword>
<dbReference type="GeneID" id="18812961"/>
<dbReference type="InterPro" id="IPR006162">
    <property type="entry name" value="Ppantetheine_attach_site"/>
</dbReference>
<feature type="domain" description="Carrier" evidence="8">
    <location>
        <begin position="1743"/>
        <end position="1820"/>
    </location>
</feature>
<evidence type="ECO:0000313" key="11">
    <source>
        <dbReference type="EMBL" id="EGO19213.1"/>
    </source>
</evidence>
<keyword evidence="2" id="KW-0596">Phosphopantetheine</keyword>
<dbReference type="Gene3D" id="3.30.70.250">
    <property type="entry name" value="Malonyl-CoA ACP transacylase, ACP-binding"/>
    <property type="match status" value="1"/>
</dbReference>
<dbReference type="Gene3D" id="1.10.1200.10">
    <property type="entry name" value="ACP-like"/>
    <property type="match status" value="1"/>
</dbReference>
<dbReference type="InterPro" id="IPR032088">
    <property type="entry name" value="SAT"/>
</dbReference>
<feature type="domain" description="PKS/mFAS DH" evidence="10">
    <location>
        <begin position="1315"/>
        <end position="1621"/>
    </location>
</feature>
<dbReference type="InterPro" id="IPR020841">
    <property type="entry name" value="PKS_Beta-ketoAc_synthase_dom"/>
</dbReference>
<dbReference type="PANTHER" id="PTHR43775">
    <property type="entry name" value="FATTY ACID SYNTHASE"/>
    <property type="match status" value="1"/>
</dbReference>
<evidence type="ECO:0000259" key="10">
    <source>
        <dbReference type="PROSITE" id="PS52019"/>
    </source>
</evidence>
<sequence length="2110" mass="231714">MSPSQACIVPVFAGQGTDSINSLQTRQRALCDAASPSGSLLLASCFEAFHVELLTLSCEDLMEIGVSPHDFKDPRSLLPVPSQQYTHNPIISGISLFLVQSLRYLSFLQQSVPDVNSPLPFNDILASNGTLSLGILGFSSGIIPASVVGTSTNRLTYICHSVEAFRLVFWIGVRICQRRKVLLDNRTSVRAEPTSCWSIVCFGIDKILAHEFINHFEHSRGLTATLGITAILGDTCITISGRPDILQDFSATISDICTIHKTTVDALYHSPGENTGVRTQLLADIIRRDIRFPNFPDLKCPIRSTFSGRLIHRHQKSGSLVEIVLDMLLLQPVNWDTVVRKLSDALPSDAPTRFVNFGPGSGLLHGLKRSFLRDETSFQDMTSVDMSITEEAPSSSTILKQEPIAIVGMAINMPGAPDTNKLWEVLEKGINTITEIPKSRFKVQDYTSTIKTTSSRTMRAHTGNFIDSPEEFDHKFFKISPREARSMDPQQRMLLHTAYEALENAGYVPDATPSFQRSTFGCYVGAATQDYVENLRDDIDVYYSTGTLKAFLSGRISYAMQLSGPSMVVDTACSSSAVAIYQACRALANKDCRAALAGGVNVITSPDMFLGLDRGHFLSPTGSCKTFDAAADGYSRGEGTGLFVLKRLSDAISEQDNIIGVIRGIEVNQSGMAESITHPHSATQTTLFQQLLQKSGMDASRVSVVEAHGTGTQAGDPGELCSIRAVFARQRKPDNPLHVTSVKANIGHLEAASGAAGLAKLLLMLRHRSIPPQISFSNLNPKIASLESDNIMINTSLGPWPSPQGGLSRVAVLNNFGAAGSNAALLLEEHSTRKAPEVHDVQYVFGLSAKSLASLEEIRTRYLDWLRNMNNSEIRLGDMAYTLMARRQIYEHRIAFTARTQEELVEKLSIGKPVQVTPSQGNVVFVFSGQGSQYLGMGSTLYSTCALFKHHIDECQSLLLADGYPGIIQVISTSTESDETGLTEEFETYQTAIVALEYALSKLWMQWGVLPCAVVGHSLGEYSALVIAGVLTIADALLIVAKRARLMRRMCSADSTGMLAVNVGYRVLLDILASQSFPEVTIACVNSALDCVVSGPITYLRSLKAYLSGRGHTCLDLGVPFGYHSSAMQPVADELLKVTRGIIINAPTIPIVSNVLGDVVYPGNSSVFVKEYFSRHCRHPVLFHQGVCALTAQPGFTHVSAWIEIGPHTPCLPMIKSVVIEPSRALFLPSLRKGRNPWAILTGSLSKLYLSDIRVLWREVFSHLPSISCIDLPSYPFANSKFWITYKEPLKFTPTLSTTTEKETLSLIDEYSMLHSWIQYPAPSNENTAIFNTPIHVFAGYIQGHKVAGYALCPASIYLEQVLAGIDLTKKYLKLSRNNVPVLQNVQFASPLVYRDQVSLAVRTHITLHEDGTGMFTVTSTSHVSCEESIHVRGKLSFRPTSEVIGKFARASPNICCQAKAVDTLINEQLPERFSTRTAYEVVFSRVVDYSKEYHTMQSLTVSADGTVGSALMKLPSDYDQGSYVAHPIFIDTLLHIAGFMANMQGGINEVYICSDVSSVKLVSEGIDYQNPYLIYCSSSWTSVKNVMRADAYAIQVAEPKRIVAHLKGMQFRRIGISSFKRGLSIAAGETEAVKTRRRTNSNPMLSPSSLESFVFSRPRSSTQSSTSTGDNSTSSFRGRVLKFDMQADVGPRGLDVNRSMECYTGCLEPDLCGCHFSSVTSQNSSAHSSPRTFISLEEHSVPAFIDDLSSVKSILSSVLDMDIQDMGNDVDLHTLGLDSLTSIEALQTFQAEFGLKLPYDLFRGCSTVQSVHTYILEHLLSDDKLDHDVCVRDAAETPRFGPQLDFKPTLLQRSKDDDHLPLFLVHDGSGLIHYYSQLSPLGRDIWALHNPLFVTGDAWESLEVMAHEYAQHIMEIARGPILLGGWSFGGVLAFEVANQLTKMNATSIVKGVLLIDAPSPINHVPLSDAILDFATRLGEHSEDTMIAHLIKTQFRMNSQLLQKYTPMFKKFPALALLRSREGFDPEGLSDVPAWLADRRNHRDATSGWESLVGVSIRIWDIPGNHFEPFHDTHVSTRVASNPCTKRALQIECVSIQIAEACSYLESLPV</sequence>
<protein>
    <submittedName>
        <fullName evidence="11">Putative polyketide synthase</fullName>
    </submittedName>
</protein>
<dbReference type="Pfam" id="PF14765">
    <property type="entry name" value="PS-DH"/>
    <property type="match status" value="1"/>
</dbReference>
<dbReference type="InterPro" id="IPR036736">
    <property type="entry name" value="ACP-like_sf"/>
</dbReference>
<dbReference type="InterPro" id="IPR029058">
    <property type="entry name" value="AB_hydrolase_fold"/>
</dbReference>
<feature type="compositionally biased region" description="Polar residues" evidence="7">
    <location>
        <begin position="1641"/>
        <end position="1652"/>
    </location>
</feature>
<dbReference type="InterPro" id="IPR042104">
    <property type="entry name" value="PKS_dehydratase_sf"/>
</dbReference>
<dbReference type="SUPFAM" id="SSF52151">
    <property type="entry name" value="FabD/lysophospholipase-like"/>
    <property type="match status" value="1"/>
</dbReference>
<dbReference type="PROSITE" id="PS00012">
    <property type="entry name" value="PHOSPHOPANTETHEINE"/>
    <property type="match status" value="1"/>
</dbReference>